<dbReference type="Gene3D" id="3.90.180.10">
    <property type="entry name" value="Medium-chain alcohol dehydrogenases, catalytic domain"/>
    <property type="match status" value="1"/>
</dbReference>
<evidence type="ECO:0000313" key="7">
    <source>
        <dbReference type="EMBL" id="GAA4693031.1"/>
    </source>
</evidence>
<gene>
    <name evidence="7" type="ORF">GCM10025781_07940</name>
</gene>
<evidence type="ECO:0000256" key="2">
    <source>
        <dbReference type="ARBA" id="ARBA00011881"/>
    </source>
</evidence>
<dbReference type="InterPro" id="IPR020843">
    <property type="entry name" value="ER"/>
</dbReference>
<reference evidence="8" key="1">
    <citation type="journal article" date="2019" name="Int. J. Syst. Evol. Microbiol.">
        <title>The Global Catalogue of Microorganisms (GCM) 10K type strain sequencing project: providing services to taxonomists for standard genome sequencing and annotation.</title>
        <authorList>
            <consortium name="The Broad Institute Genomics Platform"/>
            <consortium name="The Broad Institute Genome Sequencing Center for Infectious Disease"/>
            <person name="Wu L."/>
            <person name="Ma J."/>
        </authorList>
    </citation>
    <scope>NUCLEOTIDE SEQUENCE [LARGE SCALE GENOMIC DNA]</scope>
    <source>
        <strain evidence="8">JCM 18958</strain>
    </source>
</reference>
<dbReference type="SUPFAM" id="SSF51735">
    <property type="entry name" value="NAD(P)-binding Rossmann-fold domains"/>
    <property type="match status" value="1"/>
</dbReference>
<keyword evidence="5" id="KW-0694">RNA-binding</keyword>
<keyword evidence="3" id="KW-0963">Cytoplasm</keyword>
<dbReference type="PROSITE" id="PS01162">
    <property type="entry name" value="QOR_ZETA_CRYSTAL"/>
    <property type="match status" value="1"/>
</dbReference>
<keyword evidence="8" id="KW-1185">Reference proteome</keyword>
<dbReference type="SMART" id="SM00829">
    <property type="entry name" value="PKS_ER"/>
    <property type="match status" value="1"/>
</dbReference>
<proteinExistence type="predicted"/>
<keyword evidence="4" id="KW-0521">NADP</keyword>
<dbReference type="InterPro" id="IPR036291">
    <property type="entry name" value="NAD(P)-bd_dom_sf"/>
</dbReference>
<dbReference type="InterPro" id="IPR002364">
    <property type="entry name" value="Quin_OxRdtase/zeta-crystal_CS"/>
</dbReference>
<accession>A0ABP8WP01</accession>
<evidence type="ECO:0000256" key="1">
    <source>
        <dbReference type="ARBA" id="ARBA00004496"/>
    </source>
</evidence>
<comment type="subunit">
    <text evidence="2">Homotetramer.</text>
</comment>
<dbReference type="Proteomes" id="UP001501446">
    <property type="component" value="Unassembled WGS sequence"/>
</dbReference>
<dbReference type="PANTHER" id="PTHR44154">
    <property type="entry name" value="QUINONE OXIDOREDUCTASE"/>
    <property type="match status" value="1"/>
</dbReference>
<comment type="caution">
    <text evidence="7">The sequence shown here is derived from an EMBL/GenBank/DDBJ whole genome shotgun (WGS) entry which is preliminary data.</text>
</comment>
<evidence type="ECO:0000259" key="6">
    <source>
        <dbReference type="SMART" id="SM00829"/>
    </source>
</evidence>
<evidence type="ECO:0000256" key="3">
    <source>
        <dbReference type="ARBA" id="ARBA00022490"/>
    </source>
</evidence>
<dbReference type="Pfam" id="PF08240">
    <property type="entry name" value="ADH_N"/>
    <property type="match status" value="1"/>
</dbReference>
<dbReference type="InterPro" id="IPR011032">
    <property type="entry name" value="GroES-like_sf"/>
</dbReference>
<evidence type="ECO:0000313" key="8">
    <source>
        <dbReference type="Proteomes" id="UP001501446"/>
    </source>
</evidence>
<sequence length="303" mass="31405">MSKVYVFTDYGGPENQQLIDRPAPMPGPGEVAIEVRAAGVNPADWKIREGHLGRHWSLPAPMGREAAGVVTQVGDGVEDFAVGDEVLGLVAPGQGGMAEHTLLRASTTVAKPEEISFTDAATIPVAAATAYDATHQIELEPGQTLLLLGAGGGVGLMAAQIGRVHAFTVIGVASATKRELVESTGAVFIESGPGVSDRVRQTIPDGPDLIVDLVGGDPLRAVAGLVHDRTRIISAADPETAVELGGRALERTSEAMGKITDVIQYGLVDPHVRAQFDLNETGQAIAAVETGHAAGKITVIPQD</sequence>
<organism evidence="7 8">
    <name type="scientific">Kocuria gwangalliensis</name>
    <dbReference type="NCBI Taxonomy" id="501592"/>
    <lineage>
        <taxon>Bacteria</taxon>
        <taxon>Bacillati</taxon>
        <taxon>Actinomycetota</taxon>
        <taxon>Actinomycetes</taxon>
        <taxon>Micrococcales</taxon>
        <taxon>Micrococcaceae</taxon>
        <taxon>Kocuria</taxon>
    </lineage>
</organism>
<dbReference type="CDD" id="cd05289">
    <property type="entry name" value="MDR_like_2"/>
    <property type="match status" value="1"/>
</dbReference>
<evidence type="ECO:0000256" key="4">
    <source>
        <dbReference type="ARBA" id="ARBA00022857"/>
    </source>
</evidence>
<comment type="subcellular location">
    <subcellularLocation>
        <location evidence="1">Cytoplasm</location>
    </subcellularLocation>
</comment>
<dbReference type="RefSeq" id="WP_345310629.1">
    <property type="nucleotide sequence ID" value="NZ_BAABLN010000008.1"/>
</dbReference>
<feature type="domain" description="Enoyl reductase (ER)" evidence="6">
    <location>
        <begin position="11"/>
        <end position="299"/>
    </location>
</feature>
<dbReference type="SUPFAM" id="SSF50129">
    <property type="entry name" value="GroES-like"/>
    <property type="match status" value="1"/>
</dbReference>
<name>A0ABP8WP01_9MICC</name>
<protein>
    <submittedName>
        <fullName evidence="7">NADP-dependent oxidoreductase</fullName>
    </submittedName>
</protein>
<dbReference type="Pfam" id="PF13602">
    <property type="entry name" value="ADH_zinc_N_2"/>
    <property type="match status" value="1"/>
</dbReference>
<evidence type="ECO:0000256" key="5">
    <source>
        <dbReference type="ARBA" id="ARBA00022884"/>
    </source>
</evidence>
<dbReference type="Gene3D" id="3.40.50.720">
    <property type="entry name" value="NAD(P)-binding Rossmann-like Domain"/>
    <property type="match status" value="1"/>
</dbReference>
<dbReference type="InterPro" id="IPR051603">
    <property type="entry name" value="Zinc-ADH_QOR/CCCR"/>
</dbReference>
<dbReference type="PANTHER" id="PTHR44154:SF1">
    <property type="entry name" value="QUINONE OXIDOREDUCTASE"/>
    <property type="match status" value="1"/>
</dbReference>
<dbReference type="InterPro" id="IPR013154">
    <property type="entry name" value="ADH-like_N"/>
</dbReference>
<dbReference type="EMBL" id="BAABLN010000008">
    <property type="protein sequence ID" value="GAA4693031.1"/>
    <property type="molecule type" value="Genomic_DNA"/>
</dbReference>